<dbReference type="CDD" id="cd12108">
    <property type="entry name" value="Hr-like"/>
    <property type="match status" value="1"/>
</dbReference>
<evidence type="ECO:0000313" key="3">
    <source>
        <dbReference type="EMBL" id="KAK4217402.1"/>
    </source>
</evidence>
<dbReference type="PANTHER" id="PTHR38048:SF1">
    <property type="entry name" value="HEMERYTHRIN-LIKE DOMAIN-CONTAINING PROTEIN"/>
    <property type="match status" value="1"/>
</dbReference>
<keyword evidence="4" id="KW-1185">Reference proteome</keyword>
<evidence type="ECO:0000256" key="1">
    <source>
        <dbReference type="SAM" id="MobiDB-lite"/>
    </source>
</evidence>
<dbReference type="Pfam" id="PF01814">
    <property type="entry name" value="Hemerythrin"/>
    <property type="match status" value="1"/>
</dbReference>
<dbReference type="Proteomes" id="UP001301769">
    <property type="component" value="Unassembled WGS sequence"/>
</dbReference>
<evidence type="ECO:0000313" key="4">
    <source>
        <dbReference type="Proteomes" id="UP001301769"/>
    </source>
</evidence>
<feature type="domain" description="Hemerythrin-like" evidence="2">
    <location>
        <begin position="194"/>
        <end position="336"/>
    </location>
</feature>
<dbReference type="PANTHER" id="PTHR38048">
    <property type="entry name" value="EXPRESSED PROTEIN"/>
    <property type="match status" value="1"/>
</dbReference>
<dbReference type="InterPro" id="IPR053206">
    <property type="entry name" value="Dimeric_xanthone_biosynth"/>
</dbReference>
<proteinExistence type="predicted"/>
<gene>
    <name evidence="3" type="ORF">QBC37DRAFT_415046</name>
</gene>
<protein>
    <recommendedName>
        <fullName evidence="2">Hemerythrin-like domain-containing protein</fullName>
    </recommendedName>
</protein>
<dbReference type="InterPro" id="IPR012312">
    <property type="entry name" value="Hemerythrin-like"/>
</dbReference>
<dbReference type="EMBL" id="MU858060">
    <property type="protein sequence ID" value="KAK4217402.1"/>
    <property type="molecule type" value="Genomic_DNA"/>
</dbReference>
<accession>A0AAN7BBM9</accession>
<reference evidence="3" key="1">
    <citation type="journal article" date="2023" name="Mol. Phylogenet. Evol.">
        <title>Genome-scale phylogeny and comparative genomics of the fungal order Sordariales.</title>
        <authorList>
            <person name="Hensen N."/>
            <person name="Bonometti L."/>
            <person name="Westerberg I."/>
            <person name="Brannstrom I.O."/>
            <person name="Guillou S."/>
            <person name="Cros-Aarteil S."/>
            <person name="Calhoun S."/>
            <person name="Haridas S."/>
            <person name="Kuo A."/>
            <person name="Mondo S."/>
            <person name="Pangilinan J."/>
            <person name="Riley R."/>
            <person name="LaButti K."/>
            <person name="Andreopoulos B."/>
            <person name="Lipzen A."/>
            <person name="Chen C."/>
            <person name="Yan M."/>
            <person name="Daum C."/>
            <person name="Ng V."/>
            <person name="Clum A."/>
            <person name="Steindorff A."/>
            <person name="Ohm R.A."/>
            <person name="Martin F."/>
            <person name="Silar P."/>
            <person name="Natvig D.O."/>
            <person name="Lalanne C."/>
            <person name="Gautier V."/>
            <person name="Ament-Velasquez S.L."/>
            <person name="Kruys A."/>
            <person name="Hutchinson M.I."/>
            <person name="Powell A.J."/>
            <person name="Barry K."/>
            <person name="Miller A.N."/>
            <person name="Grigoriev I.V."/>
            <person name="Debuchy R."/>
            <person name="Gladieux P."/>
            <person name="Hiltunen Thoren M."/>
            <person name="Johannesson H."/>
        </authorList>
    </citation>
    <scope>NUCLEOTIDE SEQUENCE</scope>
    <source>
        <strain evidence="3">PSN293</strain>
    </source>
</reference>
<comment type="caution">
    <text evidence="3">The sequence shown here is derived from an EMBL/GenBank/DDBJ whole genome shotgun (WGS) entry which is preliminary data.</text>
</comment>
<name>A0AAN7BBM9_9PEZI</name>
<reference evidence="3" key="2">
    <citation type="submission" date="2023-05" db="EMBL/GenBank/DDBJ databases">
        <authorList>
            <consortium name="Lawrence Berkeley National Laboratory"/>
            <person name="Steindorff A."/>
            <person name="Hensen N."/>
            <person name="Bonometti L."/>
            <person name="Westerberg I."/>
            <person name="Brannstrom I.O."/>
            <person name="Guillou S."/>
            <person name="Cros-Aarteil S."/>
            <person name="Calhoun S."/>
            <person name="Haridas S."/>
            <person name="Kuo A."/>
            <person name="Mondo S."/>
            <person name="Pangilinan J."/>
            <person name="Riley R."/>
            <person name="Labutti K."/>
            <person name="Andreopoulos B."/>
            <person name="Lipzen A."/>
            <person name="Chen C."/>
            <person name="Yanf M."/>
            <person name="Daum C."/>
            <person name="Ng V."/>
            <person name="Clum A."/>
            <person name="Ohm R."/>
            <person name="Martin F."/>
            <person name="Silar P."/>
            <person name="Natvig D."/>
            <person name="Lalanne C."/>
            <person name="Gautier V."/>
            <person name="Ament-Velasquez S.L."/>
            <person name="Kruys A."/>
            <person name="Hutchinson M.I."/>
            <person name="Powell A.J."/>
            <person name="Barry K."/>
            <person name="Miller A.N."/>
            <person name="Grigoriev I.V."/>
            <person name="Debuchy R."/>
            <person name="Gladieux P."/>
            <person name="Thoren M.H."/>
            <person name="Johannesson H."/>
        </authorList>
    </citation>
    <scope>NUCLEOTIDE SEQUENCE</scope>
    <source>
        <strain evidence="3">PSN293</strain>
    </source>
</reference>
<feature type="compositionally biased region" description="Low complexity" evidence="1">
    <location>
        <begin position="141"/>
        <end position="168"/>
    </location>
</feature>
<dbReference type="Gene3D" id="1.20.120.520">
    <property type="entry name" value="nmb1532 protein domain like"/>
    <property type="match status" value="1"/>
</dbReference>
<dbReference type="AlphaFoldDB" id="A0AAN7BBM9"/>
<organism evidence="3 4">
    <name type="scientific">Rhypophila decipiens</name>
    <dbReference type="NCBI Taxonomy" id="261697"/>
    <lineage>
        <taxon>Eukaryota</taxon>
        <taxon>Fungi</taxon>
        <taxon>Dikarya</taxon>
        <taxon>Ascomycota</taxon>
        <taxon>Pezizomycotina</taxon>
        <taxon>Sordariomycetes</taxon>
        <taxon>Sordariomycetidae</taxon>
        <taxon>Sordariales</taxon>
        <taxon>Naviculisporaceae</taxon>
        <taxon>Rhypophila</taxon>
    </lineage>
</organism>
<feature type="region of interest" description="Disordered" evidence="1">
    <location>
        <begin position="127"/>
        <end position="180"/>
    </location>
</feature>
<evidence type="ECO:0000259" key="2">
    <source>
        <dbReference type="Pfam" id="PF01814"/>
    </source>
</evidence>
<sequence length="355" mass="40355">MLKPKQIHLGVIIPTVSQIFQGSTYLGHLRLLISRRSGFRSPDGGRDHSENNYKHHHSWHILHSHPLSNFVRPSIRIRNNSSTPITARLITYTAIPQACANPQKRQPAQPQRKHLDEEDTLVITTIMEPSKSSSEGEGDINNNNKTKQQQQSDSPSATASASSSSSQQAKEEEPSLPALTPSEFKTYNRLAVQMDYFHEHFRSIWKTLYTACANNKRPGNLSLKQFIDEGLRLTQYLEAHHSIEENYLYPILAKKMPQFRVRGGGGKNKGKGGGGGDDCDLLRQHQEIHRGMDIFTDYLKACKNRETELDLSVLKEKMDSWGDVLFQHLDDEVKELEAENMRKYWTLAEVKGIPM</sequence>